<keyword evidence="5" id="KW-0614">Plasmid</keyword>
<name>A0A060E0C6_9PROT</name>
<feature type="domain" description="ParB-like N-terminal" evidence="4">
    <location>
        <begin position="34"/>
        <end position="124"/>
    </location>
</feature>
<comment type="similarity">
    <text evidence="1">Belongs to the ParB family.</text>
</comment>
<proteinExistence type="inferred from homology"/>
<dbReference type="PANTHER" id="PTHR33375">
    <property type="entry name" value="CHROMOSOME-PARTITIONING PROTEIN PARB-RELATED"/>
    <property type="match status" value="1"/>
</dbReference>
<dbReference type="AlphaFoldDB" id="A0A060E0C6"/>
<dbReference type="InterPro" id="IPR004437">
    <property type="entry name" value="ParB/RepB/Spo0J"/>
</dbReference>
<gene>
    <name evidence="5" type="ORF">ABAZ39_33225</name>
</gene>
<dbReference type="InterPro" id="IPR003115">
    <property type="entry name" value="ParB_N"/>
</dbReference>
<dbReference type="KEGG" id="abq:ABAZ39_33225"/>
<evidence type="ECO:0000313" key="6">
    <source>
        <dbReference type="Proteomes" id="UP000027186"/>
    </source>
</evidence>
<dbReference type="Pfam" id="PF02195">
    <property type="entry name" value="ParB_N"/>
    <property type="match status" value="1"/>
</dbReference>
<protein>
    <recommendedName>
        <fullName evidence="4">ParB-like N-terminal domain-containing protein</fullName>
    </recommendedName>
</protein>
<keyword evidence="2" id="KW-0159">Chromosome partition</keyword>
<dbReference type="GO" id="GO:0007059">
    <property type="term" value="P:chromosome segregation"/>
    <property type="evidence" value="ECO:0007669"/>
    <property type="project" value="UniProtKB-KW"/>
</dbReference>
<dbReference type="Pfam" id="PF17762">
    <property type="entry name" value="HTH_ParB"/>
    <property type="match status" value="1"/>
</dbReference>
<evidence type="ECO:0000256" key="1">
    <source>
        <dbReference type="ARBA" id="ARBA00006295"/>
    </source>
</evidence>
<geneLocation type="plasmid" evidence="5 6">
    <name>AbAZ39_p5</name>
</geneLocation>
<dbReference type="EMBL" id="CP007798">
    <property type="protein sequence ID" value="AIB16698.1"/>
    <property type="molecule type" value="Genomic_DNA"/>
</dbReference>
<dbReference type="Gene3D" id="1.10.10.2830">
    <property type="match status" value="1"/>
</dbReference>
<evidence type="ECO:0000259" key="4">
    <source>
        <dbReference type="SMART" id="SM00470"/>
    </source>
</evidence>
<dbReference type="SMART" id="SM00470">
    <property type="entry name" value="ParB"/>
    <property type="match status" value="1"/>
</dbReference>
<dbReference type="GO" id="GO:0003677">
    <property type="term" value="F:DNA binding"/>
    <property type="evidence" value="ECO:0007669"/>
    <property type="project" value="InterPro"/>
</dbReference>
<evidence type="ECO:0000256" key="2">
    <source>
        <dbReference type="ARBA" id="ARBA00022829"/>
    </source>
</evidence>
<evidence type="ECO:0000313" key="5">
    <source>
        <dbReference type="EMBL" id="AIB16698.1"/>
    </source>
</evidence>
<dbReference type="PANTHER" id="PTHR33375:SF1">
    <property type="entry name" value="CHROMOSOME-PARTITIONING PROTEIN PARB-RELATED"/>
    <property type="match status" value="1"/>
</dbReference>
<dbReference type="RefSeq" id="WP_051658841.1">
    <property type="nucleotide sequence ID" value="NZ_CP007798.1"/>
</dbReference>
<feature type="region of interest" description="Disordered" evidence="3">
    <location>
        <begin position="210"/>
        <end position="231"/>
    </location>
</feature>
<dbReference type="GO" id="GO:0045881">
    <property type="term" value="P:positive regulation of sporulation resulting in formation of a cellular spore"/>
    <property type="evidence" value="ECO:0007669"/>
    <property type="project" value="TreeGrafter"/>
</dbReference>
<dbReference type="InterPro" id="IPR036086">
    <property type="entry name" value="ParB/Sulfiredoxin_sf"/>
</dbReference>
<dbReference type="Proteomes" id="UP000027186">
    <property type="component" value="Plasmid AbAZ39_p5"/>
</dbReference>
<dbReference type="GO" id="GO:0005694">
    <property type="term" value="C:chromosome"/>
    <property type="evidence" value="ECO:0007669"/>
    <property type="project" value="TreeGrafter"/>
</dbReference>
<reference evidence="5 6" key="1">
    <citation type="journal article" date="2014" name="Genome Announc.">
        <title>Complete Genome Sequence of the Model Rhizosphere Strain Azospirillum brasilense Az39, Successfully Applied in Agriculture.</title>
        <authorList>
            <person name="Rivera D."/>
            <person name="Revale S."/>
            <person name="Molina R."/>
            <person name="Gualpa J."/>
            <person name="Puente M."/>
            <person name="Maroniche G."/>
            <person name="Paris G."/>
            <person name="Baker D."/>
            <person name="Clavijo B."/>
            <person name="McLay K."/>
            <person name="Spaepen S."/>
            <person name="Perticari A."/>
            <person name="Vazquez M."/>
            <person name="Wisniewski-Dye F."/>
            <person name="Watkins C."/>
            <person name="Martinez-Abarca F."/>
            <person name="Vanderleyden J."/>
            <person name="Cassan F."/>
        </authorList>
    </citation>
    <scope>NUCLEOTIDE SEQUENCE [LARGE SCALE GENOMIC DNA]</scope>
    <source>
        <strain evidence="5 6">Az39</strain>
        <plasmid evidence="5">AbAZ39_p5</plasmid>
    </source>
</reference>
<dbReference type="NCBIfam" id="TIGR00180">
    <property type="entry name" value="parB_part"/>
    <property type="match status" value="1"/>
</dbReference>
<dbReference type="InterPro" id="IPR050336">
    <property type="entry name" value="Chromosome_partition/occlusion"/>
</dbReference>
<dbReference type="InterPro" id="IPR041468">
    <property type="entry name" value="HTH_ParB/Spo0J"/>
</dbReference>
<accession>A0A060E0C6</accession>
<dbReference type="SUPFAM" id="SSF109709">
    <property type="entry name" value="KorB DNA-binding domain-like"/>
    <property type="match status" value="1"/>
</dbReference>
<organism evidence="5 6">
    <name type="scientific">Azospirillum argentinense</name>
    <dbReference type="NCBI Taxonomy" id="2970906"/>
    <lineage>
        <taxon>Bacteria</taxon>
        <taxon>Pseudomonadati</taxon>
        <taxon>Pseudomonadota</taxon>
        <taxon>Alphaproteobacteria</taxon>
        <taxon>Rhodospirillales</taxon>
        <taxon>Azospirillaceae</taxon>
        <taxon>Azospirillum</taxon>
    </lineage>
</organism>
<evidence type="ECO:0000256" key="3">
    <source>
        <dbReference type="SAM" id="MobiDB-lite"/>
    </source>
</evidence>
<dbReference type="SUPFAM" id="SSF110849">
    <property type="entry name" value="ParB/Sulfiredoxin"/>
    <property type="match status" value="1"/>
</dbReference>
<sequence length="299" mass="33099">MSRKLGTGNLARLNAMSRGALAVFAEPEQGVRLVYPDVDWIEANPDQPRRRFDEAELAALTDSIRKYGLQQPIGVRELGPSRFQLVFGERRLRAVRALGQQTVPCILVPDGIDTAEVAVVENVLRADLTPFEEADAFVALVEKHGYSHADLGQIMGRDKAEITRTLGLTRIAPAVRERYEGAEKKIARYKLYQIAALDDADAQMRLLDSLTNDQPLPEPRAPGAAPTGTRDEPEAVLSAFSLRVSRNILRTREALHAFQEKPKRLEDVDREVLRDLRRSIDAILNGENGAGENGDSENG</sequence>
<dbReference type="Gene3D" id="3.90.1530.30">
    <property type="match status" value="1"/>
</dbReference>